<comment type="caution">
    <text evidence="2">The sequence shown here is derived from an EMBL/GenBank/DDBJ whole genome shotgun (WGS) entry which is preliminary data.</text>
</comment>
<keyword evidence="3" id="KW-1185">Reference proteome</keyword>
<sequence>MNVYFLLIAGVAILFFLYQKNKEVMKQLSFAQIVGVLLAYSLSIALILLAIVYVGFPLTESISNSIVQLILRFLFVIIVLFTVMFFLEKTARKITNGVFPQRNEEE</sequence>
<feature type="transmembrane region" description="Helical" evidence="1">
    <location>
        <begin position="66"/>
        <end position="87"/>
    </location>
</feature>
<gene>
    <name evidence="2" type="ORF">JOC54_003331</name>
</gene>
<keyword evidence="1" id="KW-0472">Membrane</keyword>
<proteinExistence type="predicted"/>
<name>A0ABS2SWY6_9BACI</name>
<feature type="transmembrane region" description="Helical" evidence="1">
    <location>
        <begin position="6"/>
        <end position="21"/>
    </location>
</feature>
<organism evidence="2 3">
    <name type="scientific">Shouchella xiaoxiensis</name>
    <dbReference type="NCBI Taxonomy" id="766895"/>
    <lineage>
        <taxon>Bacteria</taxon>
        <taxon>Bacillati</taxon>
        <taxon>Bacillota</taxon>
        <taxon>Bacilli</taxon>
        <taxon>Bacillales</taxon>
        <taxon>Bacillaceae</taxon>
        <taxon>Shouchella</taxon>
    </lineage>
</organism>
<dbReference type="EMBL" id="JAFBCV010000011">
    <property type="protein sequence ID" value="MBM7840051.1"/>
    <property type="molecule type" value="Genomic_DNA"/>
</dbReference>
<reference evidence="2" key="1">
    <citation type="submission" date="2021-01" db="EMBL/GenBank/DDBJ databases">
        <title>Genomic Encyclopedia of Type Strains, Phase IV (KMG-IV): sequencing the most valuable type-strain genomes for metagenomic binning, comparative biology and taxonomic classification.</title>
        <authorList>
            <person name="Goeker M."/>
        </authorList>
    </citation>
    <scope>NUCLEOTIDE SEQUENCE</scope>
    <source>
        <strain evidence="2">DSM 21943</strain>
    </source>
</reference>
<keyword evidence="1" id="KW-0812">Transmembrane</keyword>
<feature type="transmembrane region" description="Helical" evidence="1">
    <location>
        <begin position="33"/>
        <end position="54"/>
    </location>
</feature>
<accession>A0ABS2SWY6</accession>
<evidence type="ECO:0000313" key="3">
    <source>
        <dbReference type="Proteomes" id="UP001179280"/>
    </source>
</evidence>
<evidence type="ECO:0000256" key="1">
    <source>
        <dbReference type="SAM" id="Phobius"/>
    </source>
</evidence>
<protein>
    <submittedName>
        <fullName evidence="2">Uncharacterized membrane protein YbhN (UPF0104 family)</fullName>
    </submittedName>
</protein>
<evidence type="ECO:0000313" key="2">
    <source>
        <dbReference type="EMBL" id="MBM7840051.1"/>
    </source>
</evidence>
<keyword evidence="1" id="KW-1133">Transmembrane helix</keyword>
<dbReference type="RefSeq" id="WP_035418840.1">
    <property type="nucleotide sequence ID" value="NZ_JAFBCV010000011.1"/>
</dbReference>
<dbReference type="Proteomes" id="UP001179280">
    <property type="component" value="Unassembled WGS sequence"/>
</dbReference>